<dbReference type="PANTHER" id="PTHR42760">
    <property type="entry name" value="SHORT-CHAIN DEHYDROGENASES/REDUCTASES FAMILY MEMBER"/>
    <property type="match status" value="1"/>
</dbReference>
<dbReference type="FunFam" id="3.40.50.720:FF:000084">
    <property type="entry name" value="Short-chain dehydrogenase reductase"/>
    <property type="match status" value="1"/>
</dbReference>
<evidence type="ECO:0000256" key="1">
    <source>
        <dbReference type="ARBA" id="ARBA00006484"/>
    </source>
</evidence>
<dbReference type="Gene3D" id="3.40.50.720">
    <property type="entry name" value="NAD(P)-binding Rossmann-like Domain"/>
    <property type="match status" value="1"/>
</dbReference>
<dbReference type="CDD" id="cd05233">
    <property type="entry name" value="SDR_c"/>
    <property type="match status" value="1"/>
</dbReference>
<accession>A0AB74UAY6</accession>
<keyword evidence="3" id="KW-0560">Oxidoreductase</keyword>
<dbReference type="SUPFAM" id="SSF51735">
    <property type="entry name" value="NAD(P)-binding Rossmann-fold domains"/>
    <property type="match status" value="1"/>
</dbReference>
<feature type="domain" description="Ketoreductase" evidence="2">
    <location>
        <begin position="9"/>
        <end position="190"/>
    </location>
</feature>
<dbReference type="EMBL" id="CP159578">
    <property type="protein sequence ID" value="XCJ80172.1"/>
    <property type="molecule type" value="Genomic_DNA"/>
</dbReference>
<dbReference type="GO" id="GO:0016616">
    <property type="term" value="F:oxidoreductase activity, acting on the CH-OH group of donors, NAD or NADP as acceptor"/>
    <property type="evidence" value="ECO:0007669"/>
    <property type="project" value="TreeGrafter"/>
</dbReference>
<dbReference type="RefSeq" id="WP_353981010.1">
    <property type="nucleotide sequence ID" value="NZ_CP159578.1"/>
</dbReference>
<dbReference type="SMART" id="SM00822">
    <property type="entry name" value="PKS_KR"/>
    <property type="match status" value="1"/>
</dbReference>
<dbReference type="PROSITE" id="PS00061">
    <property type="entry name" value="ADH_SHORT"/>
    <property type="match status" value="1"/>
</dbReference>
<protein>
    <submittedName>
        <fullName evidence="3">SDR family oxidoreductase</fullName>
        <ecNumber evidence="3">1.-.-.-</ecNumber>
    </submittedName>
</protein>
<dbReference type="GO" id="GO:0030497">
    <property type="term" value="P:fatty acid elongation"/>
    <property type="evidence" value="ECO:0007669"/>
    <property type="project" value="TreeGrafter"/>
</dbReference>
<reference evidence="3" key="1">
    <citation type="submission" date="2024-06" db="EMBL/GenBank/DDBJ databases">
        <title>Complete genome of Salinicola endophyticus HNIBRBA4755.</title>
        <authorList>
            <person name="Shin S.Y."/>
            <person name="Kang H."/>
            <person name="Song J."/>
        </authorList>
    </citation>
    <scope>NUCLEOTIDE SEQUENCE</scope>
    <source>
        <strain evidence="3">HNIBRBA4755</strain>
    </source>
</reference>
<dbReference type="Pfam" id="PF13561">
    <property type="entry name" value="adh_short_C2"/>
    <property type="match status" value="1"/>
</dbReference>
<evidence type="ECO:0000313" key="3">
    <source>
        <dbReference type="EMBL" id="XCJ80172.1"/>
    </source>
</evidence>
<dbReference type="EC" id="1.-.-.-" evidence="3"/>
<dbReference type="InterPro" id="IPR002347">
    <property type="entry name" value="SDR_fam"/>
</dbReference>
<dbReference type="InterPro" id="IPR020904">
    <property type="entry name" value="Sc_DH/Rdtase_CS"/>
</dbReference>
<proteinExistence type="inferred from homology"/>
<dbReference type="AlphaFoldDB" id="A0AB74UAY6"/>
<dbReference type="PRINTS" id="PR00080">
    <property type="entry name" value="SDRFAMILY"/>
</dbReference>
<evidence type="ECO:0000259" key="2">
    <source>
        <dbReference type="SMART" id="SM00822"/>
    </source>
</evidence>
<sequence length="254" mass="26043">MSESQLQGRIAVITGGGVGIGYAIARALAAAGARVVVTYRSHQPDAAALEALSASGGEPALARALDVTDEAAVAEFADWLRAECGRVDILINNAGGLVQRSSIEEMPYTLWRQVQTLNVDSVFLVTHYLLPLFGAEGGRIITLSSLAGRNGGHPGATAYATAKAALFGFTRGLAKEVAARGITVNALAPGFIEATPFHATFTSEASKRDTVAGIPAGRAGVPEDVASAALWLASDGAAFVSGSIVDINGAQYFG</sequence>
<comment type="similarity">
    <text evidence="1">Belongs to the short-chain dehydrogenases/reductases (SDR) family.</text>
</comment>
<dbReference type="PANTHER" id="PTHR42760:SF40">
    <property type="entry name" value="3-OXOACYL-[ACYL-CARRIER-PROTEIN] REDUCTASE, CHLOROPLASTIC"/>
    <property type="match status" value="1"/>
</dbReference>
<dbReference type="PRINTS" id="PR00081">
    <property type="entry name" value="GDHRDH"/>
</dbReference>
<organism evidence="3">
    <name type="scientific">Salinicola endophyticus</name>
    <dbReference type="NCBI Taxonomy" id="1949083"/>
    <lineage>
        <taxon>Bacteria</taxon>
        <taxon>Pseudomonadati</taxon>
        <taxon>Pseudomonadota</taxon>
        <taxon>Gammaproteobacteria</taxon>
        <taxon>Oceanospirillales</taxon>
        <taxon>Halomonadaceae</taxon>
        <taxon>Salinicola</taxon>
    </lineage>
</organism>
<dbReference type="InterPro" id="IPR057326">
    <property type="entry name" value="KR_dom"/>
</dbReference>
<name>A0AB74UAY6_9GAMM</name>
<dbReference type="InterPro" id="IPR036291">
    <property type="entry name" value="NAD(P)-bd_dom_sf"/>
</dbReference>
<gene>
    <name evidence="3" type="ORF">ABV408_03080</name>
</gene>